<dbReference type="AlphaFoldDB" id="A0A5B7EL81"/>
<dbReference type="EMBL" id="VSRR010003173">
    <property type="protein sequence ID" value="MPC34982.1"/>
    <property type="molecule type" value="Genomic_DNA"/>
</dbReference>
<keyword evidence="3" id="KW-1185">Reference proteome</keyword>
<evidence type="ECO:0000313" key="3">
    <source>
        <dbReference type="Proteomes" id="UP000324222"/>
    </source>
</evidence>
<evidence type="ECO:0000313" key="2">
    <source>
        <dbReference type="EMBL" id="MPC34982.1"/>
    </source>
</evidence>
<organism evidence="2 3">
    <name type="scientific">Portunus trituberculatus</name>
    <name type="common">Swimming crab</name>
    <name type="synonym">Neptunus trituberculatus</name>
    <dbReference type="NCBI Taxonomy" id="210409"/>
    <lineage>
        <taxon>Eukaryota</taxon>
        <taxon>Metazoa</taxon>
        <taxon>Ecdysozoa</taxon>
        <taxon>Arthropoda</taxon>
        <taxon>Crustacea</taxon>
        <taxon>Multicrustacea</taxon>
        <taxon>Malacostraca</taxon>
        <taxon>Eumalacostraca</taxon>
        <taxon>Eucarida</taxon>
        <taxon>Decapoda</taxon>
        <taxon>Pleocyemata</taxon>
        <taxon>Brachyura</taxon>
        <taxon>Eubrachyura</taxon>
        <taxon>Portunoidea</taxon>
        <taxon>Portunidae</taxon>
        <taxon>Portuninae</taxon>
        <taxon>Portunus</taxon>
    </lineage>
</organism>
<reference evidence="2 3" key="1">
    <citation type="submission" date="2019-05" db="EMBL/GenBank/DDBJ databases">
        <title>Another draft genome of Portunus trituberculatus and its Hox gene families provides insights of decapod evolution.</title>
        <authorList>
            <person name="Jeong J.-H."/>
            <person name="Song I."/>
            <person name="Kim S."/>
            <person name="Choi T."/>
            <person name="Kim D."/>
            <person name="Ryu S."/>
            <person name="Kim W."/>
        </authorList>
    </citation>
    <scope>NUCLEOTIDE SEQUENCE [LARGE SCALE GENOMIC DNA]</scope>
    <source>
        <tissue evidence="2">Muscle</tissue>
    </source>
</reference>
<gene>
    <name evidence="2" type="ORF">E2C01_028389</name>
</gene>
<comment type="caution">
    <text evidence="2">The sequence shown here is derived from an EMBL/GenBank/DDBJ whole genome shotgun (WGS) entry which is preliminary data.</text>
</comment>
<feature type="region of interest" description="Disordered" evidence="1">
    <location>
        <begin position="109"/>
        <end position="129"/>
    </location>
</feature>
<proteinExistence type="predicted"/>
<accession>A0A5B7EL81</accession>
<name>A0A5B7EL81_PORTR</name>
<sequence>MAVVLCAAGGSTVVVVGWPGSCWPTMLHSCSRGDSPRWPQVALGSTGASALCLTGYLLLCCYGPWTPSQSSTLTHQQGCPEGHPLWAGRGDADRPSVVTVVLDLPAGAGLGGGGQRSGSSSRWNVEEEHQACDPVFPSSIG</sequence>
<protein>
    <submittedName>
        <fullName evidence="2">Uncharacterized protein</fullName>
    </submittedName>
</protein>
<evidence type="ECO:0000256" key="1">
    <source>
        <dbReference type="SAM" id="MobiDB-lite"/>
    </source>
</evidence>
<dbReference type="Proteomes" id="UP000324222">
    <property type="component" value="Unassembled WGS sequence"/>
</dbReference>